<proteinExistence type="predicted"/>
<dbReference type="Proteomes" id="UP000002630">
    <property type="component" value="Linkage Group LG22"/>
</dbReference>
<feature type="region of interest" description="Disordered" evidence="1">
    <location>
        <begin position="326"/>
        <end position="350"/>
    </location>
</feature>
<protein>
    <recommendedName>
        <fullName evidence="2">Helicase Helix-turn-helix domain-containing protein</fullName>
    </recommendedName>
</protein>
<dbReference type="EMBL" id="FN649222">
    <property type="protein sequence ID" value="CBJ28290.1"/>
    <property type="molecule type" value="Genomic_DNA"/>
</dbReference>
<feature type="compositionally biased region" description="Low complexity" evidence="1">
    <location>
        <begin position="208"/>
        <end position="226"/>
    </location>
</feature>
<dbReference type="OrthoDB" id="10453226at2759"/>
<name>D7G9F0_ECTSI</name>
<dbReference type="InParanoid" id="D7G9F0"/>
<dbReference type="EMBL" id="FN649747">
    <property type="protein sequence ID" value="CBJ28290.1"/>
    <property type="molecule type" value="Genomic_DNA"/>
</dbReference>
<dbReference type="AlphaFoldDB" id="D7G9F0"/>
<organism evidence="3 4">
    <name type="scientific">Ectocarpus siliculosus</name>
    <name type="common">Brown alga</name>
    <name type="synonym">Conferva siliculosa</name>
    <dbReference type="NCBI Taxonomy" id="2880"/>
    <lineage>
        <taxon>Eukaryota</taxon>
        <taxon>Sar</taxon>
        <taxon>Stramenopiles</taxon>
        <taxon>Ochrophyta</taxon>
        <taxon>PX clade</taxon>
        <taxon>Phaeophyceae</taxon>
        <taxon>Ectocarpales</taxon>
        <taxon>Ectocarpaceae</taxon>
        <taxon>Ectocarpus</taxon>
    </lineage>
</organism>
<evidence type="ECO:0000313" key="4">
    <source>
        <dbReference type="Proteomes" id="UP000002630"/>
    </source>
</evidence>
<dbReference type="Pfam" id="PF14493">
    <property type="entry name" value="HTH_40"/>
    <property type="match status" value="1"/>
</dbReference>
<feature type="compositionally biased region" description="Gly residues" evidence="1">
    <location>
        <begin position="227"/>
        <end position="246"/>
    </location>
</feature>
<feature type="compositionally biased region" description="Low complexity" evidence="1">
    <location>
        <begin position="250"/>
        <end position="297"/>
    </location>
</feature>
<accession>D7G9F0</accession>
<feature type="domain" description="Helicase Helix-turn-helix" evidence="2">
    <location>
        <begin position="48"/>
        <end position="147"/>
    </location>
</feature>
<feature type="region of interest" description="Disordered" evidence="1">
    <location>
        <begin position="161"/>
        <end position="297"/>
    </location>
</feature>
<evidence type="ECO:0000313" key="3">
    <source>
        <dbReference type="EMBL" id="CBJ28290.1"/>
    </source>
</evidence>
<gene>
    <name evidence="3" type="ORF">Esi_0098_0026</name>
</gene>
<keyword evidence="4" id="KW-1185">Reference proteome</keyword>
<evidence type="ECO:0000259" key="2">
    <source>
        <dbReference type="Pfam" id="PF14493"/>
    </source>
</evidence>
<reference evidence="3 4" key="1">
    <citation type="journal article" date="2010" name="Nature">
        <title>The Ectocarpus genome and the independent evolution of multicellularity in brown algae.</title>
        <authorList>
            <person name="Cock J.M."/>
            <person name="Sterck L."/>
            <person name="Rouze P."/>
            <person name="Scornet D."/>
            <person name="Allen A.E."/>
            <person name="Amoutzias G."/>
            <person name="Anthouard V."/>
            <person name="Artiguenave F."/>
            <person name="Aury J.M."/>
            <person name="Badger J.H."/>
            <person name="Beszteri B."/>
            <person name="Billiau K."/>
            <person name="Bonnet E."/>
            <person name="Bothwell J.H."/>
            <person name="Bowler C."/>
            <person name="Boyen C."/>
            <person name="Brownlee C."/>
            <person name="Carrano C.J."/>
            <person name="Charrier B."/>
            <person name="Cho G.Y."/>
            <person name="Coelho S.M."/>
            <person name="Collen J."/>
            <person name="Corre E."/>
            <person name="Da Silva C."/>
            <person name="Delage L."/>
            <person name="Delaroque N."/>
            <person name="Dittami S.M."/>
            <person name="Doulbeau S."/>
            <person name="Elias M."/>
            <person name="Farnham G."/>
            <person name="Gachon C.M."/>
            <person name="Gschloessl B."/>
            <person name="Heesch S."/>
            <person name="Jabbari K."/>
            <person name="Jubin C."/>
            <person name="Kawai H."/>
            <person name="Kimura K."/>
            <person name="Kloareg B."/>
            <person name="Kupper F.C."/>
            <person name="Lang D."/>
            <person name="Le Bail A."/>
            <person name="Leblanc C."/>
            <person name="Lerouge P."/>
            <person name="Lohr M."/>
            <person name="Lopez P.J."/>
            <person name="Martens C."/>
            <person name="Maumus F."/>
            <person name="Michel G."/>
            <person name="Miranda-Saavedra D."/>
            <person name="Morales J."/>
            <person name="Moreau H."/>
            <person name="Motomura T."/>
            <person name="Nagasato C."/>
            <person name="Napoli C.A."/>
            <person name="Nelson D.R."/>
            <person name="Nyvall-Collen P."/>
            <person name="Peters A.F."/>
            <person name="Pommier C."/>
            <person name="Potin P."/>
            <person name="Poulain J."/>
            <person name="Quesneville H."/>
            <person name="Read B."/>
            <person name="Rensing S.A."/>
            <person name="Ritter A."/>
            <person name="Rousvoal S."/>
            <person name="Samanta M."/>
            <person name="Samson G."/>
            <person name="Schroeder D.C."/>
            <person name="Segurens B."/>
            <person name="Strittmatter M."/>
            <person name="Tonon T."/>
            <person name="Tregear J.W."/>
            <person name="Valentin K."/>
            <person name="von Dassow P."/>
            <person name="Yamagishi T."/>
            <person name="Van de Peer Y."/>
            <person name="Wincker P."/>
        </authorList>
    </citation>
    <scope>NUCLEOTIDE SEQUENCE [LARGE SCALE GENOMIC DNA]</scope>
    <source>
        <strain evidence="4">Ec32 / CCAP1310/4</strain>
    </source>
</reference>
<sequence length="415" mass="41902">MVLKAACADLKLESNVAAAPAQEAPWLTTSREDRPLTSVQQLAHEAYMRQDSLTLEQVAARMPRPVAIGTFAGHLAACLEAGLTFAWDRRRLGIDLDLERKILDILDGFKQEGHDPLASGFRLKPIFERLPPGTESKTAYSMIRLVLSRLRFESGGGRLPGSGGEVLRPQANAVATGPPSSGGKKRALPSWAGGAAGGSGAPPPAKRVSPPKSASVWSPASSNSGGDSRGGGGGGGGGRSGSGSGSGLFTPSYATTPSPQASSASSSRKLTSSAASTKIFTPPSSSHGPSPRSTASSSAAAGAAAAAVSPPTAAARLFTPSYAPSASVAGKARRQPGDAAAAGVGDQPEPWTPEVVLRLIKEAGPSGASCKAMVSANPGGSEKALRTLLDGMQEDFVLFTKPAGASGGAPTFLAL</sequence>
<evidence type="ECO:0000256" key="1">
    <source>
        <dbReference type="SAM" id="MobiDB-lite"/>
    </source>
</evidence>
<dbReference type="InterPro" id="IPR029491">
    <property type="entry name" value="Helicase_HTH"/>
</dbReference>